<evidence type="ECO:0000313" key="4">
    <source>
        <dbReference type="Proteomes" id="UP000297014"/>
    </source>
</evidence>
<dbReference type="EMBL" id="JALP01000145">
    <property type="protein sequence ID" value="THG90481.1"/>
    <property type="molecule type" value="Genomic_DNA"/>
</dbReference>
<reference evidence="1 3" key="1">
    <citation type="journal article" date="2014" name="Genome Announc.">
        <title>Draft Genome Sequence of Bacillus alcalophilus AV1934, a Classic Alkaliphile Isolated from Human Feces in 1934.</title>
        <authorList>
            <person name="Attie O."/>
            <person name="Jayaprakash A."/>
            <person name="Shah H."/>
            <person name="Paulsen I.T."/>
            <person name="Morino M."/>
            <person name="Takahashi Y."/>
            <person name="Narumi I."/>
            <person name="Sachidanandam R."/>
            <person name="Satoh K."/>
            <person name="Ito M."/>
            <person name="Krulwich T.A."/>
        </authorList>
    </citation>
    <scope>NUCLEOTIDE SEQUENCE [LARGE SCALE GENOMIC DNA]</scope>
    <source>
        <strain evidence="1 3">AV1934</strain>
    </source>
</reference>
<accession>A0A094WNK0</accession>
<gene>
    <name evidence="2" type="ORF">AJ85_10500</name>
    <name evidence="1" type="ORF">BALCAV_0204960</name>
</gene>
<evidence type="ECO:0000313" key="1">
    <source>
        <dbReference type="EMBL" id="KGA98421.1"/>
    </source>
</evidence>
<evidence type="ECO:0000313" key="2">
    <source>
        <dbReference type="EMBL" id="THG90481.1"/>
    </source>
</evidence>
<evidence type="ECO:0000313" key="3">
    <source>
        <dbReference type="Proteomes" id="UP000002754"/>
    </source>
</evidence>
<dbReference type="Proteomes" id="UP000002754">
    <property type="component" value="Unassembled WGS sequence"/>
</dbReference>
<dbReference type="Proteomes" id="UP000297014">
    <property type="component" value="Unassembled WGS sequence"/>
</dbReference>
<dbReference type="AlphaFoldDB" id="A0A094WNK0"/>
<reference evidence="2 4" key="2">
    <citation type="submission" date="2014-01" db="EMBL/GenBank/DDBJ databases">
        <title>Draft genome sequencing of Bacillus alcalophilus CGMCC 1.3604.</title>
        <authorList>
            <person name="Yang J."/>
            <person name="Diao L."/>
            <person name="Yang S."/>
        </authorList>
    </citation>
    <scope>NUCLEOTIDE SEQUENCE [LARGE SCALE GENOMIC DNA]</scope>
    <source>
        <strain evidence="2 4">CGMCC 1.3604</strain>
    </source>
</reference>
<dbReference type="EMBL" id="ALPT02000011">
    <property type="protein sequence ID" value="KGA98421.1"/>
    <property type="molecule type" value="Genomic_DNA"/>
</dbReference>
<organism evidence="1 3">
    <name type="scientific">Alkalihalobacillus alcalophilus ATCC 27647 = CGMCC 1.3604</name>
    <dbReference type="NCBI Taxonomy" id="1218173"/>
    <lineage>
        <taxon>Bacteria</taxon>
        <taxon>Bacillati</taxon>
        <taxon>Bacillota</taxon>
        <taxon>Bacilli</taxon>
        <taxon>Bacillales</taxon>
        <taxon>Bacillaceae</taxon>
        <taxon>Alkalihalobacillus</taxon>
    </lineage>
</organism>
<keyword evidence="3" id="KW-1185">Reference proteome</keyword>
<comment type="caution">
    <text evidence="1">The sequence shown here is derived from an EMBL/GenBank/DDBJ whole genome shotgun (WGS) entry which is preliminary data.</text>
</comment>
<proteinExistence type="predicted"/>
<protein>
    <submittedName>
        <fullName evidence="1">Uncharacterized protein</fullName>
    </submittedName>
</protein>
<name>A0A094WNK0_ALKAL</name>
<sequence length="62" mass="7453">MLHPYEVTLFRRDIIFLEKVKAKATAHDPSCPYITMINDQIYLLKEAIKKLHESQYRYLKNI</sequence>